<feature type="compositionally biased region" description="Basic and acidic residues" evidence="7">
    <location>
        <begin position="148"/>
        <end position="180"/>
    </location>
</feature>
<dbReference type="InterPro" id="IPR007219">
    <property type="entry name" value="XnlR_reg_dom"/>
</dbReference>
<dbReference type="Pfam" id="PF00172">
    <property type="entry name" value="Zn_clus"/>
    <property type="match status" value="1"/>
</dbReference>
<keyword evidence="8" id="KW-0472">Membrane</keyword>
<name>A0ABR1Y1B8_9PEZI</name>
<dbReference type="Proteomes" id="UP001456524">
    <property type="component" value="Unassembled WGS sequence"/>
</dbReference>
<keyword evidence="6" id="KW-0539">Nucleus</keyword>
<evidence type="ECO:0000313" key="11">
    <source>
        <dbReference type="Proteomes" id="UP001456524"/>
    </source>
</evidence>
<keyword evidence="5" id="KW-0804">Transcription</keyword>
<protein>
    <submittedName>
        <fullName evidence="10">Finger protein</fullName>
    </submittedName>
</protein>
<evidence type="ECO:0000256" key="2">
    <source>
        <dbReference type="ARBA" id="ARBA00022723"/>
    </source>
</evidence>
<comment type="subcellular location">
    <subcellularLocation>
        <location evidence="1">Nucleus</location>
    </subcellularLocation>
</comment>
<dbReference type="Gene3D" id="4.10.240.10">
    <property type="entry name" value="Zn(2)-C6 fungal-type DNA-binding domain"/>
    <property type="match status" value="1"/>
</dbReference>
<gene>
    <name evidence="10" type="ORF">IWX90DRAFT_97128</name>
</gene>
<feature type="non-terminal residue" evidence="10">
    <location>
        <position position="1"/>
    </location>
</feature>
<feature type="region of interest" description="Disordered" evidence="7">
    <location>
        <begin position="48"/>
        <end position="79"/>
    </location>
</feature>
<dbReference type="CDD" id="cd12148">
    <property type="entry name" value="fungal_TF_MHR"/>
    <property type="match status" value="1"/>
</dbReference>
<keyword evidence="8" id="KW-0812">Transmembrane</keyword>
<accession>A0ABR1Y1B8</accession>
<proteinExistence type="predicted"/>
<comment type="caution">
    <text evidence="10">The sequence shown here is derived from an EMBL/GenBank/DDBJ whole genome shotgun (WGS) entry which is preliminary data.</text>
</comment>
<keyword evidence="11" id="KW-1185">Reference proteome</keyword>
<dbReference type="PROSITE" id="PS00463">
    <property type="entry name" value="ZN2_CY6_FUNGAL_1"/>
    <property type="match status" value="1"/>
</dbReference>
<organism evidence="10 11">
    <name type="scientific">Phyllosticta citrichinensis</name>
    <dbReference type="NCBI Taxonomy" id="1130410"/>
    <lineage>
        <taxon>Eukaryota</taxon>
        <taxon>Fungi</taxon>
        <taxon>Dikarya</taxon>
        <taxon>Ascomycota</taxon>
        <taxon>Pezizomycotina</taxon>
        <taxon>Dothideomycetes</taxon>
        <taxon>Dothideomycetes incertae sedis</taxon>
        <taxon>Botryosphaeriales</taxon>
        <taxon>Phyllostictaceae</taxon>
        <taxon>Phyllosticta</taxon>
    </lineage>
</organism>
<evidence type="ECO:0000256" key="1">
    <source>
        <dbReference type="ARBA" id="ARBA00004123"/>
    </source>
</evidence>
<keyword evidence="4" id="KW-0238">DNA-binding</keyword>
<dbReference type="SMART" id="SM00906">
    <property type="entry name" value="Fungal_trans"/>
    <property type="match status" value="1"/>
</dbReference>
<evidence type="ECO:0000259" key="9">
    <source>
        <dbReference type="PROSITE" id="PS50048"/>
    </source>
</evidence>
<dbReference type="Pfam" id="PF04082">
    <property type="entry name" value="Fungal_trans"/>
    <property type="match status" value="1"/>
</dbReference>
<evidence type="ECO:0000256" key="5">
    <source>
        <dbReference type="ARBA" id="ARBA00023163"/>
    </source>
</evidence>
<evidence type="ECO:0000256" key="4">
    <source>
        <dbReference type="ARBA" id="ARBA00023125"/>
    </source>
</evidence>
<feature type="transmembrane region" description="Helical" evidence="8">
    <location>
        <begin position="599"/>
        <end position="617"/>
    </location>
</feature>
<sequence length="786" mass="88638">MTKRGKAPTRPASIDFFRNLHHHRSSISAFSMSTPSYMESRHNISDVVEPSSAGQIEESDARAKTAKTPPPAKRRKSSVRVRVTRACDRCKLRKTRCSGTWPCNNCSQSGLECRYNATYRRGRLPPIHYGAAESALLAQTSPGTNTGDDDHVYRSTSLDHDPSQQPESERDRSPRSRPPDDFQDPSQNDQQGHYVGPSSAASILLRIQRTVERQRSSVSSDSSIFTFGDLPLPDHDPSLFILPAESEGRALMARYFDFAAPTHRFLHRNTIEDWFQELYDTHGEVRKRSDKRSRTAVLLMVFAQAMIFSKSGTREQNARSSARFFSAAEQQLSGEKGSIRLTSVQARLAQCLYLLAQSRINHCWSLFGTTAHLVLALGMHRKRRLDPNFSANHIEAECRKRTFWNAYNLDTYLSVALGRPRTFHDEDIDQDLPTSVNDFDVRRREIRPVPANSLSIMSGCIAHIELSRIMASILRDLYGIKPLSRERQQFLADKNDKALAEWRKRTSYILDGGFDDSFVLPIFLRQRNVLNLAYWHAQILIRRPFLLRNFANLTTQNSTEERASDRHHPSGHIQQCIDAAMNIVNHVDKMSTTGQMQSTFWFTHYFAFCAVMVLYVFTIQEHNSHPQIYERLFDAGKKCQRQISEISIPGSLAERYGVVLEELRLEILRYNNYLASREQVLATNGTPGPGENQDLAAMETGPGTTNGHFNGGGRNPNQNAEIGALGQLQSNQFSPFDGSTSDIAEFPDWGQFDSLVTGGLGSLDFFSSQDLDGWNIDLTTTAGTAL</sequence>
<evidence type="ECO:0000256" key="8">
    <source>
        <dbReference type="SAM" id="Phobius"/>
    </source>
</evidence>
<reference evidence="10 11" key="1">
    <citation type="journal article" date="2022" name="G3 (Bethesda)">
        <title>Enemy or ally: a genomic approach to elucidate the lifestyle of Phyllosticta citrichinaensis.</title>
        <authorList>
            <person name="Buijs V.A."/>
            <person name="Groenewald J.Z."/>
            <person name="Haridas S."/>
            <person name="LaButti K.M."/>
            <person name="Lipzen A."/>
            <person name="Martin F.M."/>
            <person name="Barry K."/>
            <person name="Grigoriev I.V."/>
            <person name="Crous P.W."/>
            <person name="Seidl M.F."/>
        </authorList>
    </citation>
    <scope>NUCLEOTIDE SEQUENCE [LARGE SCALE GENOMIC DNA]</scope>
    <source>
        <strain evidence="10 11">CBS 129764</strain>
    </source>
</reference>
<dbReference type="InterPro" id="IPR051711">
    <property type="entry name" value="Stress_Response_Reg"/>
</dbReference>
<feature type="domain" description="Zn(2)-C6 fungal-type" evidence="9">
    <location>
        <begin position="86"/>
        <end position="115"/>
    </location>
</feature>
<keyword evidence="3" id="KW-0805">Transcription regulation</keyword>
<dbReference type="SMART" id="SM00066">
    <property type="entry name" value="GAL4"/>
    <property type="match status" value="1"/>
</dbReference>
<keyword evidence="8" id="KW-1133">Transmembrane helix</keyword>
<dbReference type="InterPro" id="IPR001138">
    <property type="entry name" value="Zn2Cys6_DnaBD"/>
</dbReference>
<dbReference type="InterPro" id="IPR036864">
    <property type="entry name" value="Zn2-C6_fun-type_DNA-bd_sf"/>
</dbReference>
<dbReference type="PANTHER" id="PTHR47540">
    <property type="entry name" value="THIAMINE REPRESSIBLE GENES REGULATORY PROTEIN THI5"/>
    <property type="match status" value="1"/>
</dbReference>
<feature type="region of interest" description="Disordered" evidence="7">
    <location>
        <begin position="139"/>
        <end position="196"/>
    </location>
</feature>
<dbReference type="PROSITE" id="PS50048">
    <property type="entry name" value="ZN2_CY6_FUNGAL_2"/>
    <property type="match status" value="1"/>
</dbReference>
<evidence type="ECO:0000256" key="6">
    <source>
        <dbReference type="ARBA" id="ARBA00023242"/>
    </source>
</evidence>
<dbReference type="EMBL" id="JBBWUH010000002">
    <property type="protein sequence ID" value="KAK8174959.1"/>
    <property type="molecule type" value="Genomic_DNA"/>
</dbReference>
<dbReference type="PANTHER" id="PTHR47540:SF3">
    <property type="entry name" value="ZN(II)2CYS6 TRANSCRIPTION FACTOR (EUROFUNG)"/>
    <property type="match status" value="1"/>
</dbReference>
<evidence type="ECO:0000256" key="3">
    <source>
        <dbReference type="ARBA" id="ARBA00023015"/>
    </source>
</evidence>
<evidence type="ECO:0000313" key="10">
    <source>
        <dbReference type="EMBL" id="KAK8174959.1"/>
    </source>
</evidence>
<dbReference type="CDD" id="cd00067">
    <property type="entry name" value="GAL4"/>
    <property type="match status" value="1"/>
</dbReference>
<evidence type="ECO:0000256" key="7">
    <source>
        <dbReference type="SAM" id="MobiDB-lite"/>
    </source>
</evidence>
<dbReference type="SUPFAM" id="SSF57701">
    <property type="entry name" value="Zn2/Cys6 DNA-binding domain"/>
    <property type="match status" value="1"/>
</dbReference>
<keyword evidence="2" id="KW-0479">Metal-binding</keyword>